<dbReference type="OMA" id="SMGRCCH"/>
<protein>
    <submittedName>
        <fullName evidence="2">Uncharacterized protein</fullName>
    </submittedName>
</protein>
<keyword evidence="3" id="KW-1185">Reference proteome</keyword>
<proteinExistence type="predicted"/>
<evidence type="ECO:0000313" key="3">
    <source>
        <dbReference type="Proteomes" id="UP000007306"/>
    </source>
</evidence>
<name>I1PYX9_ORYGL</name>
<reference evidence="2 3" key="2">
    <citation type="submission" date="2018-04" db="EMBL/GenBank/DDBJ databases">
        <title>OglaRS2 (Oryza glaberrima Reference Sequence Version 2).</title>
        <authorList>
            <person name="Zhang J."/>
            <person name="Kudrna D."/>
            <person name="Lee S."/>
            <person name="Talag J."/>
            <person name="Rajasekar S."/>
            <person name="Wing R.A."/>
        </authorList>
    </citation>
    <scope>NUCLEOTIDE SEQUENCE [LARGE SCALE GENOMIC DNA]</scope>
    <source>
        <strain evidence="2 3">cv. IRGC 96717</strain>
    </source>
</reference>
<evidence type="ECO:0000313" key="2">
    <source>
        <dbReference type="EnsemblPlants" id="ORGLA06G0009100.1"/>
    </source>
</evidence>
<accession>I1PYX9</accession>
<dbReference type="Proteomes" id="UP000007306">
    <property type="component" value="Chromosome 6"/>
</dbReference>
<dbReference type="AlphaFoldDB" id="I1PYX9"/>
<evidence type="ECO:0000256" key="1">
    <source>
        <dbReference type="SAM" id="MobiDB-lite"/>
    </source>
</evidence>
<dbReference type="EnsemblPlants" id="ORGLA06G0009100.1">
    <property type="protein sequence ID" value="ORGLA06G0009100.1"/>
    <property type="gene ID" value="ORGLA06G0009100"/>
</dbReference>
<organism evidence="2 3">
    <name type="scientific">Oryza glaberrima</name>
    <name type="common">African rice</name>
    <dbReference type="NCBI Taxonomy" id="4538"/>
    <lineage>
        <taxon>Eukaryota</taxon>
        <taxon>Viridiplantae</taxon>
        <taxon>Streptophyta</taxon>
        <taxon>Embryophyta</taxon>
        <taxon>Tracheophyta</taxon>
        <taxon>Spermatophyta</taxon>
        <taxon>Magnoliopsida</taxon>
        <taxon>Liliopsida</taxon>
        <taxon>Poales</taxon>
        <taxon>Poaceae</taxon>
        <taxon>BOP clade</taxon>
        <taxon>Oryzoideae</taxon>
        <taxon>Oryzeae</taxon>
        <taxon>Oryzinae</taxon>
        <taxon>Oryza</taxon>
    </lineage>
</organism>
<dbReference type="Gramene" id="ORGLA06G0009100.1">
    <property type="protein sequence ID" value="ORGLA06G0009100.1"/>
    <property type="gene ID" value="ORGLA06G0009100"/>
</dbReference>
<dbReference type="HOGENOM" id="CLU_147788_0_0_1"/>
<sequence length="100" mass="10059">MLSFGPPSAVAVVVVAVAPHARAVAAIAAAARGATAAAALHTGAVATAAGSMGRCCHAGEKKWEEKEKEEEEEGNGDGRMTCGSLCDFGDVNRETVGAYI</sequence>
<feature type="region of interest" description="Disordered" evidence="1">
    <location>
        <begin position="59"/>
        <end position="79"/>
    </location>
</feature>
<reference evidence="2" key="1">
    <citation type="submission" date="2015-06" db="UniProtKB">
        <authorList>
            <consortium name="EnsemblPlants"/>
        </authorList>
    </citation>
    <scope>IDENTIFICATION</scope>
</reference>